<dbReference type="AlphaFoldDB" id="A0A7I4YRI5"/>
<feature type="signal peptide" evidence="1">
    <location>
        <begin position="1"/>
        <end position="25"/>
    </location>
</feature>
<dbReference type="OrthoDB" id="10329365at2759"/>
<keyword evidence="1" id="KW-0732">Signal</keyword>
<organism evidence="2 3">
    <name type="scientific">Haemonchus contortus</name>
    <name type="common">Barber pole worm</name>
    <dbReference type="NCBI Taxonomy" id="6289"/>
    <lineage>
        <taxon>Eukaryota</taxon>
        <taxon>Metazoa</taxon>
        <taxon>Ecdysozoa</taxon>
        <taxon>Nematoda</taxon>
        <taxon>Chromadorea</taxon>
        <taxon>Rhabditida</taxon>
        <taxon>Rhabditina</taxon>
        <taxon>Rhabditomorpha</taxon>
        <taxon>Strongyloidea</taxon>
        <taxon>Trichostrongylidae</taxon>
        <taxon>Haemonchus</taxon>
    </lineage>
</organism>
<keyword evidence="2" id="KW-1185">Reference proteome</keyword>
<proteinExistence type="predicted"/>
<evidence type="ECO:0000256" key="1">
    <source>
        <dbReference type="SAM" id="SignalP"/>
    </source>
</evidence>
<accession>A0A7I4YRI5</accession>
<name>A0A7I4YRI5_HAECO</name>
<sequence>MKMNSPLRLFVLLVLLALCVLLVKESIRNTASIGNTTVNVTAHIVKESGYENKTEQPCPGGKDDCDERGYVRIGTGDFPKVHAKSLNRSRRQSRRGNGPIDWYQPNSRILGKEVRIPYRAYHHEQKPGNRDCTSCPFIEDACSRGSNMRRPGYTCGKPNVMYFLDSSNCLRGVVLCDTNDNSCMAVRDGYDTQIAESVGSVTMIECKNGRWNARTVTNEFKEINNGLRCMVRRYHHG</sequence>
<feature type="chain" id="PRO_5029669144" evidence="1">
    <location>
        <begin position="26"/>
        <end position="237"/>
    </location>
</feature>
<protein>
    <submittedName>
        <fullName evidence="3">DUF4789 domain-containing protein</fullName>
    </submittedName>
</protein>
<reference evidence="3" key="1">
    <citation type="submission" date="2020-12" db="UniProtKB">
        <authorList>
            <consortium name="WormBaseParasite"/>
        </authorList>
    </citation>
    <scope>IDENTIFICATION</scope>
    <source>
        <strain evidence="3">MHco3</strain>
    </source>
</reference>
<evidence type="ECO:0000313" key="2">
    <source>
        <dbReference type="Proteomes" id="UP000025227"/>
    </source>
</evidence>
<evidence type="ECO:0000313" key="3">
    <source>
        <dbReference type="WBParaSite" id="HCON_00137400-00001"/>
    </source>
</evidence>
<dbReference type="Proteomes" id="UP000025227">
    <property type="component" value="Unplaced"/>
</dbReference>
<dbReference type="WBParaSite" id="HCON_00137400-00001">
    <property type="protein sequence ID" value="HCON_00137400-00001"/>
    <property type="gene ID" value="HCON_00137400"/>
</dbReference>